<gene>
    <name evidence="2" type="ORF">KI688_001175</name>
</gene>
<evidence type="ECO:0000313" key="2">
    <source>
        <dbReference type="EMBL" id="KAG9073380.1"/>
    </source>
</evidence>
<dbReference type="Gene3D" id="1.25.40.10">
    <property type="entry name" value="Tetratricopeptide repeat domain"/>
    <property type="match status" value="1"/>
</dbReference>
<feature type="compositionally biased region" description="Polar residues" evidence="1">
    <location>
        <begin position="68"/>
        <end position="82"/>
    </location>
</feature>
<feature type="compositionally biased region" description="Low complexity" evidence="1">
    <location>
        <begin position="51"/>
        <end position="62"/>
    </location>
</feature>
<dbReference type="AlphaFoldDB" id="A0A9P7Y5M9"/>
<name>A0A9P7Y5M9_9FUNG</name>
<feature type="region of interest" description="Disordered" evidence="1">
    <location>
        <begin position="42"/>
        <end position="82"/>
    </location>
</feature>
<dbReference type="SUPFAM" id="SSF81901">
    <property type="entry name" value="HCP-like"/>
    <property type="match status" value="1"/>
</dbReference>
<organism evidence="2 3">
    <name type="scientific">Linnemannia hyalina</name>
    <dbReference type="NCBI Taxonomy" id="64524"/>
    <lineage>
        <taxon>Eukaryota</taxon>
        <taxon>Fungi</taxon>
        <taxon>Fungi incertae sedis</taxon>
        <taxon>Mucoromycota</taxon>
        <taxon>Mortierellomycotina</taxon>
        <taxon>Mortierellomycetes</taxon>
        <taxon>Mortierellales</taxon>
        <taxon>Mortierellaceae</taxon>
        <taxon>Linnemannia</taxon>
    </lineage>
</organism>
<dbReference type="Proteomes" id="UP000707451">
    <property type="component" value="Unassembled WGS sequence"/>
</dbReference>
<accession>A0A9P7Y5M9</accession>
<comment type="caution">
    <text evidence="2">The sequence shown here is derived from an EMBL/GenBank/DDBJ whole genome shotgun (WGS) entry which is preliminary data.</text>
</comment>
<sequence length="148" mass="16623">MGSIRTSSAPTSSPLTPAPLLPLLVLQENPFLILKTSCQKPSTTAFNPAETSTISRTTSISRQPGNIHRQQQRYTPNLTEPKSYNTVPSCTTGIYPCLPWRLEFRNDDGECDTRAQNAQHAHGDMYRNSDEVPQDYYQAMTWYLKAAK</sequence>
<dbReference type="OrthoDB" id="272077at2759"/>
<evidence type="ECO:0000256" key="1">
    <source>
        <dbReference type="SAM" id="MobiDB-lite"/>
    </source>
</evidence>
<dbReference type="InterPro" id="IPR011990">
    <property type="entry name" value="TPR-like_helical_dom_sf"/>
</dbReference>
<keyword evidence="3" id="KW-1185">Reference proteome</keyword>
<dbReference type="EMBL" id="JAHRHY010000001">
    <property type="protein sequence ID" value="KAG9073380.1"/>
    <property type="molecule type" value="Genomic_DNA"/>
</dbReference>
<protein>
    <submittedName>
        <fullName evidence="2">Uncharacterized protein</fullName>
    </submittedName>
</protein>
<evidence type="ECO:0000313" key="3">
    <source>
        <dbReference type="Proteomes" id="UP000707451"/>
    </source>
</evidence>
<reference evidence="2" key="1">
    <citation type="submission" date="2021-06" db="EMBL/GenBank/DDBJ databases">
        <title>Genome Sequence of Mortierella hyaline Strain SCG-10, a Cold-Adapted, Nitrate-Reducing Fungus Isolated from Soil in Minnesota, USA.</title>
        <authorList>
            <person name="Aldossari N."/>
        </authorList>
    </citation>
    <scope>NUCLEOTIDE SEQUENCE</scope>
    <source>
        <strain evidence="2">SCG-10</strain>
    </source>
</reference>
<proteinExistence type="predicted"/>